<dbReference type="UniPathway" id="UPA00056">
    <property type="reaction ID" value="UER00094"/>
</dbReference>
<organism evidence="12 13">
    <name type="scientific">Pseudodesulfovibrio aespoeensis (strain ATCC 700646 / DSM 10631 / Aspo-2)</name>
    <name type="common">Desulfovibrio aespoeensis</name>
    <dbReference type="NCBI Taxonomy" id="643562"/>
    <lineage>
        <taxon>Bacteria</taxon>
        <taxon>Pseudomonadati</taxon>
        <taxon>Thermodesulfobacteriota</taxon>
        <taxon>Desulfovibrionia</taxon>
        <taxon>Desulfovibrionales</taxon>
        <taxon>Desulfovibrionaceae</taxon>
    </lineage>
</organism>
<dbReference type="EC" id="2.7.1.148" evidence="2 9"/>
<dbReference type="STRING" id="643562.Daes_0881"/>
<feature type="active site" evidence="9">
    <location>
        <position position="141"/>
    </location>
</feature>
<dbReference type="Proteomes" id="UP000002191">
    <property type="component" value="Chromosome"/>
</dbReference>
<name>E6VRW5_PSEA9</name>
<comment type="catalytic activity">
    <reaction evidence="9">
        <text>4-CDP-2-C-methyl-D-erythritol + ATP = 4-CDP-2-C-methyl-D-erythritol 2-phosphate + ADP + H(+)</text>
        <dbReference type="Rhea" id="RHEA:18437"/>
        <dbReference type="ChEBI" id="CHEBI:15378"/>
        <dbReference type="ChEBI" id="CHEBI:30616"/>
        <dbReference type="ChEBI" id="CHEBI:57823"/>
        <dbReference type="ChEBI" id="CHEBI:57919"/>
        <dbReference type="ChEBI" id="CHEBI:456216"/>
        <dbReference type="EC" id="2.7.1.148"/>
    </reaction>
</comment>
<dbReference type="GO" id="GO:0005524">
    <property type="term" value="F:ATP binding"/>
    <property type="evidence" value="ECO:0007669"/>
    <property type="project" value="UniProtKB-UniRule"/>
</dbReference>
<evidence type="ECO:0000256" key="1">
    <source>
        <dbReference type="ARBA" id="ARBA00009684"/>
    </source>
</evidence>
<keyword evidence="5 9" id="KW-0547">Nucleotide-binding</keyword>
<sequence length="288" mass="30833">MPTKTATLMAPAKINLHLRILGLRQDGYHELRTLFHPVSTLCDTLAVEPGPDGDFYLRCPDNPALEGPSNLVYRAWKAYGEATGFQPGLFVTLTKRIPMGGGLGGGSSDAAAMLRHLQSLAADRALAPDRLNAMAARLGADVPFFLMDGPAMAEGIGERLTPAPVNLSGLTLVLACPDIHVDTAWAFRAFDTAARLEPREFLTTSALNTKNASPVSPLPIVNDFEPVVFQAHPRLREIKEKLIRDRASAAAMSGSGASLFGLFRDRGVGVSAARALEREGVSVHLQTL</sequence>
<accession>E6VRW5</accession>
<evidence type="ECO:0000256" key="7">
    <source>
        <dbReference type="ARBA" id="ARBA00022840"/>
    </source>
</evidence>
<keyword evidence="9" id="KW-0414">Isoprene biosynthesis</keyword>
<dbReference type="InterPro" id="IPR006204">
    <property type="entry name" value="GHMP_kinase_N_dom"/>
</dbReference>
<dbReference type="Pfam" id="PF08544">
    <property type="entry name" value="GHMP_kinases_C"/>
    <property type="match status" value="1"/>
</dbReference>
<evidence type="ECO:0000256" key="2">
    <source>
        <dbReference type="ARBA" id="ARBA00012052"/>
    </source>
</evidence>
<dbReference type="PANTHER" id="PTHR43527">
    <property type="entry name" value="4-DIPHOSPHOCYTIDYL-2-C-METHYL-D-ERYTHRITOL KINASE, CHLOROPLASTIC"/>
    <property type="match status" value="1"/>
</dbReference>
<reference evidence="12 13" key="2">
    <citation type="journal article" date="2014" name="Genome Announc.">
        <title>Complete Genome Sequence of the Subsurface, Mesophilic Sulfate-Reducing Bacterium Desulfovibrio aespoeensis Aspo-2.</title>
        <authorList>
            <person name="Pedersen K."/>
            <person name="Bengtsson A."/>
            <person name="Edlund J."/>
            <person name="Rabe L."/>
            <person name="Hazen T."/>
            <person name="Chakraborty R."/>
            <person name="Goodwin L."/>
            <person name="Shapiro N."/>
        </authorList>
    </citation>
    <scope>NUCLEOTIDE SEQUENCE [LARGE SCALE GENOMIC DNA]</scope>
    <source>
        <strain evidence="13">ATCC 700646 / DSM 10631 / Aspo-2</strain>
    </source>
</reference>
<dbReference type="SUPFAM" id="SSF55060">
    <property type="entry name" value="GHMP Kinase, C-terminal domain"/>
    <property type="match status" value="1"/>
</dbReference>
<evidence type="ECO:0000256" key="5">
    <source>
        <dbReference type="ARBA" id="ARBA00022741"/>
    </source>
</evidence>
<feature type="domain" description="GHMP kinase C-terminal" evidence="11">
    <location>
        <begin position="222"/>
        <end position="280"/>
    </location>
</feature>
<dbReference type="OrthoDB" id="9809438at2"/>
<evidence type="ECO:0000313" key="12">
    <source>
        <dbReference type="EMBL" id="ADU61898.1"/>
    </source>
</evidence>
<dbReference type="PANTHER" id="PTHR43527:SF2">
    <property type="entry name" value="4-DIPHOSPHOCYTIDYL-2-C-METHYL-D-ERYTHRITOL KINASE, CHLOROPLASTIC"/>
    <property type="match status" value="1"/>
</dbReference>
<dbReference type="NCBIfam" id="TIGR00154">
    <property type="entry name" value="ispE"/>
    <property type="match status" value="1"/>
</dbReference>
<keyword evidence="13" id="KW-1185">Reference proteome</keyword>
<dbReference type="SUPFAM" id="SSF54211">
    <property type="entry name" value="Ribosomal protein S5 domain 2-like"/>
    <property type="match status" value="1"/>
</dbReference>
<comment type="similarity">
    <text evidence="1 9">Belongs to the GHMP kinase family. IspE subfamily.</text>
</comment>
<dbReference type="Gene3D" id="3.30.230.10">
    <property type="match status" value="1"/>
</dbReference>
<keyword evidence="6 9" id="KW-0418">Kinase</keyword>
<dbReference type="InterPro" id="IPR020568">
    <property type="entry name" value="Ribosomal_Su5_D2-typ_SF"/>
</dbReference>
<evidence type="ECO:0000259" key="10">
    <source>
        <dbReference type="Pfam" id="PF00288"/>
    </source>
</evidence>
<evidence type="ECO:0000256" key="9">
    <source>
        <dbReference type="HAMAP-Rule" id="MF_00061"/>
    </source>
</evidence>
<dbReference type="HAMAP" id="MF_00061">
    <property type="entry name" value="IspE"/>
    <property type="match status" value="1"/>
</dbReference>
<dbReference type="Gene3D" id="3.30.70.890">
    <property type="entry name" value="GHMP kinase, C-terminal domain"/>
    <property type="match status" value="1"/>
</dbReference>
<evidence type="ECO:0000259" key="11">
    <source>
        <dbReference type="Pfam" id="PF08544"/>
    </source>
</evidence>
<protein>
    <recommendedName>
        <fullName evidence="3 9">4-diphosphocytidyl-2-C-methyl-D-erythritol kinase</fullName>
        <shortName evidence="9">CMK</shortName>
        <ecNumber evidence="2 9">2.7.1.148</ecNumber>
    </recommendedName>
    <alternativeName>
        <fullName evidence="8 9">4-(cytidine-5'-diphospho)-2-C-methyl-D-erythritol kinase</fullName>
    </alternativeName>
</protein>
<dbReference type="Pfam" id="PF00288">
    <property type="entry name" value="GHMP_kinases_N"/>
    <property type="match status" value="1"/>
</dbReference>
<dbReference type="InterPro" id="IPR014721">
    <property type="entry name" value="Ribsml_uS5_D2-typ_fold_subgr"/>
</dbReference>
<evidence type="ECO:0000313" key="13">
    <source>
        <dbReference type="Proteomes" id="UP000002191"/>
    </source>
</evidence>
<dbReference type="eggNOG" id="COG1947">
    <property type="taxonomic scope" value="Bacteria"/>
</dbReference>
<evidence type="ECO:0000256" key="8">
    <source>
        <dbReference type="ARBA" id="ARBA00032554"/>
    </source>
</evidence>
<dbReference type="GO" id="GO:0019288">
    <property type="term" value="P:isopentenyl diphosphate biosynthetic process, methylerythritol 4-phosphate pathway"/>
    <property type="evidence" value="ECO:0007669"/>
    <property type="project" value="UniProtKB-UniRule"/>
</dbReference>
<feature type="active site" evidence="9">
    <location>
        <position position="13"/>
    </location>
</feature>
<feature type="domain" description="GHMP kinase N-terminal" evidence="10">
    <location>
        <begin position="70"/>
        <end position="149"/>
    </location>
</feature>
<proteinExistence type="inferred from homology"/>
<keyword evidence="4 9" id="KW-0808">Transferase</keyword>
<dbReference type="GO" id="GO:0016114">
    <property type="term" value="P:terpenoid biosynthetic process"/>
    <property type="evidence" value="ECO:0007669"/>
    <property type="project" value="UniProtKB-UniRule"/>
</dbReference>
<dbReference type="HOGENOM" id="CLU_053057_1_1_7"/>
<comment type="pathway">
    <text evidence="9">Isoprenoid biosynthesis; isopentenyl diphosphate biosynthesis via DXP pathway; isopentenyl diphosphate from 1-deoxy-D-xylulose 5-phosphate: step 3/6.</text>
</comment>
<dbReference type="InterPro" id="IPR004424">
    <property type="entry name" value="IspE"/>
</dbReference>
<evidence type="ECO:0000256" key="4">
    <source>
        <dbReference type="ARBA" id="ARBA00022679"/>
    </source>
</evidence>
<dbReference type="KEGG" id="das:Daes_0881"/>
<dbReference type="InterPro" id="IPR036554">
    <property type="entry name" value="GHMP_kinase_C_sf"/>
</dbReference>
<gene>
    <name evidence="9" type="primary">ispE</name>
    <name evidence="12" type="ordered locus">Daes_0881</name>
</gene>
<dbReference type="EMBL" id="CP002431">
    <property type="protein sequence ID" value="ADU61898.1"/>
    <property type="molecule type" value="Genomic_DNA"/>
</dbReference>
<keyword evidence="7 9" id="KW-0067">ATP-binding</keyword>
<evidence type="ECO:0000256" key="3">
    <source>
        <dbReference type="ARBA" id="ARBA00017473"/>
    </source>
</evidence>
<dbReference type="RefSeq" id="WP_013513829.1">
    <property type="nucleotide sequence ID" value="NC_014844.1"/>
</dbReference>
<dbReference type="PIRSF" id="PIRSF010376">
    <property type="entry name" value="IspE"/>
    <property type="match status" value="1"/>
</dbReference>
<dbReference type="AlphaFoldDB" id="E6VRW5"/>
<reference evidence="13" key="1">
    <citation type="submission" date="2010-12" db="EMBL/GenBank/DDBJ databases">
        <title>Complete sequence of Desulfovibrio aespoeensis Aspo-2.</title>
        <authorList>
            <consortium name="US DOE Joint Genome Institute"/>
            <person name="Lucas S."/>
            <person name="Copeland A."/>
            <person name="Lapidus A."/>
            <person name="Cheng J.-F."/>
            <person name="Goodwin L."/>
            <person name="Pitluck S."/>
            <person name="Chertkov O."/>
            <person name="Misra M."/>
            <person name="Detter J.C."/>
            <person name="Han C."/>
            <person name="Tapia R."/>
            <person name="Land M."/>
            <person name="Hauser L."/>
            <person name="Kyrpides N."/>
            <person name="Ivanova N."/>
            <person name="Ovchinnikova G."/>
            <person name="Pedersen K."/>
            <person name="Jagevall S."/>
            <person name="Hazen T."/>
            <person name="Woyke T."/>
        </authorList>
    </citation>
    <scope>NUCLEOTIDE SEQUENCE [LARGE SCALE GENOMIC DNA]</scope>
    <source>
        <strain evidence="13">ATCC 700646 / DSM 10631 / Aspo-2</strain>
    </source>
</reference>
<comment type="function">
    <text evidence="9">Catalyzes the phosphorylation of the position 2 hydroxy group of 4-diphosphocytidyl-2C-methyl-D-erythritol.</text>
</comment>
<evidence type="ECO:0000256" key="6">
    <source>
        <dbReference type="ARBA" id="ARBA00022777"/>
    </source>
</evidence>
<dbReference type="InterPro" id="IPR013750">
    <property type="entry name" value="GHMP_kinase_C_dom"/>
</dbReference>
<dbReference type="GO" id="GO:0050515">
    <property type="term" value="F:4-(cytidine 5'-diphospho)-2-C-methyl-D-erythritol kinase activity"/>
    <property type="evidence" value="ECO:0007669"/>
    <property type="project" value="UniProtKB-UniRule"/>
</dbReference>
<feature type="binding site" evidence="9">
    <location>
        <begin position="98"/>
        <end position="108"/>
    </location>
    <ligand>
        <name>ATP</name>
        <dbReference type="ChEBI" id="CHEBI:30616"/>
    </ligand>
</feature>